<dbReference type="PROSITE" id="PS01312">
    <property type="entry name" value="SECA"/>
    <property type="match status" value="1"/>
</dbReference>
<dbReference type="GO" id="GO:0016464">
    <property type="term" value="F:chloroplast protein-transporting ATPase activity"/>
    <property type="evidence" value="ECO:0007669"/>
    <property type="project" value="UniProtKB-EC"/>
</dbReference>
<dbReference type="EC" id="7.4.2.4" evidence="1"/>
<dbReference type="InterPro" id="IPR044722">
    <property type="entry name" value="SecA_SF2_C"/>
</dbReference>
<dbReference type="GO" id="GO:0006886">
    <property type="term" value="P:intracellular protein transport"/>
    <property type="evidence" value="ECO:0007669"/>
    <property type="project" value="InterPro"/>
</dbReference>
<dbReference type="SUPFAM" id="SSF52540">
    <property type="entry name" value="P-loop containing nucleoside triphosphate hydrolases"/>
    <property type="match status" value="2"/>
</dbReference>
<evidence type="ECO:0000256" key="10">
    <source>
        <dbReference type="SAM" id="MobiDB-lite"/>
    </source>
</evidence>
<dbReference type="SUPFAM" id="SSF81767">
    <property type="entry name" value="Pre-protein crosslinking domain of SecA"/>
    <property type="match status" value="1"/>
</dbReference>
<keyword evidence="7" id="KW-0811">Translocation</keyword>
<keyword evidence="2" id="KW-0813">Transport</keyword>
<comment type="caution">
    <text evidence="12">The sequence shown here is derived from an EMBL/GenBank/DDBJ whole genome shotgun (WGS) entry which is preliminary data.</text>
</comment>
<dbReference type="InterPro" id="IPR000185">
    <property type="entry name" value="SecA"/>
</dbReference>
<evidence type="ECO:0000313" key="12">
    <source>
        <dbReference type="EMBL" id="GFY85559.1"/>
    </source>
</evidence>
<evidence type="ECO:0000256" key="9">
    <source>
        <dbReference type="ARBA" id="ARBA00034043"/>
    </source>
</evidence>
<dbReference type="PRINTS" id="PR00906">
    <property type="entry name" value="SECA"/>
</dbReference>
<keyword evidence="8" id="KW-0472">Membrane</keyword>
<proteinExistence type="predicted"/>
<dbReference type="GO" id="GO:0006605">
    <property type="term" value="P:protein targeting"/>
    <property type="evidence" value="ECO:0007669"/>
    <property type="project" value="InterPro"/>
</dbReference>
<evidence type="ECO:0000256" key="5">
    <source>
        <dbReference type="ARBA" id="ARBA00022927"/>
    </source>
</evidence>
<evidence type="ECO:0000256" key="3">
    <source>
        <dbReference type="ARBA" id="ARBA00022741"/>
    </source>
</evidence>
<dbReference type="Pfam" id="PF21090">
    <property type="entry name" value="P-loop_SecA"/>
    <property type="match status" value="1"/>
</dbReference>
<keyword evidence="13" id="KW-1185">Reference proteome</keyword>
<accession>A0A7J0EI35</accession>
<protein>
    <recommendedName>
        <fullName evidence="1">chloroplast protein-transporting ATPase</fullName>
        <ecNumber evidence="1">7.4.2.4</ecNumber>
    </recommendedName>
</protein>
<sequence length="740" mass="82900">MATIASSSSYLNLTASSFPTPKRFPPPRTANLRRSLSPTRRLPLGLYAVVSLPHPFFPLLRRVTKAWSDFTSLNYWVVRDYYRLVNSVNTLENQTEKLSDEQVWIGTGFENKGVSGTAGTGETLADIQAGLKNNPLLCLSSTFSSFKQNFSDFIFSLIALISEAFAVVREAARRRLGMRSITHHVRIRKAKDIIGGAVLHDGSIAEMKTGEGKRLVSTLAAYLNALPGEGVHVVTVNDYLAQRDAEWRGSYPKSNQTPIFIFIEWEVTGSLVKTRSVNYKRNMTAEERRSNYRCDITYTNNSASLDAARYPVAAKVAELLVRDIHYTVQLKDNSVELTDEGIALAEMALETNDLWDENDPWARFVMNALKAKEFYRCDVQYIVRDGKALIINELTGRVEEKRRWSDGIHQAVEAKEGLKIQEKEFLKMFQMPVIEVPTNLSNICKDLPIQAFATARGKWDYVREEVESMFRQGRPVLVGSTSIEMIDLPTDVSKRHTNRISPLFILGIANWFYISTSISFGGNIWEKELKFRVVGLVVEACDLEVFTFPRCKSPRPQFRNHLGAISVGNSEYLSSLLRERKIPHNVLNARPKYAAREAEIVAQAGRKNAITISTNMAGRGTDIILEEIQRLVYYEYLILILKEGWLACLKELKISSNHLAWNAKTPPIEPSGPPVIYSPLILLGFNEEEYMNQPINEEGVVAVEVDTTQGNKLGGGGGEDAEGAGVEGVREGDQNTSPAE</sequence>
<keyword evidence="6" id="KW-1278">Translocase</keyword>
<dbReference type="GO" id="GO:0009941">
    <property type="term" value="C:chloroplast envelope"/>
    <property type="evidence" value="ECO:0007669"/>
    <property type="project" value="TreeGrafter"/>
</dbReference>
<evidence type="ECO:0000256" key="2">
    <source>
        <dbReference type="ARBA" id="ARBA00022448"/>
    </source>
</evidence>
<dbReference type="SMART" id="SM00957">
    <property type="entry name" value="SecA_DEAD"/>
    <property type="match status" value="1"/>
</dbReference>
<dbReference type="SMART" id="SM00958">
    <property type="entry name" value="SecA_PP_bind"/>
    <property type="match status" value="1"/>
</dbReference>
<evidence type="ECO:0000256" key="8">
    <source>
        <dbReference type="ARBA" id="ARBA00023136"/>
    </source>
</evidence>
<dbReference type="InterPro" id="IPR036670">
    <property type="entry name" value="SecA_X-link_sf"/>
</dbReference>
<feature type="domain" description="SecA family profile" evidence="11">
    <location>
        <begin position="63"/>
        <end position="740"/>
    </location>
</feature>
<evidence type="ECO:0000256" key="6">
    <source>
        <dbReference type="ARBA" id="ARBA00022967"/>
    </source>
</evidence>
<dbReference type="OrthoDB" id="27934at2759"/>
<dbReference type="InterPro" id="IPR020937">
    <property type="entry name" value="SecA_CS"/>
</dbReference>
<dbReference type="InterPro" id="IPR027417">
    <property type="entry name" value="P-loop_NTPase"/>
</dbReference>
<dbReference type="InterPro" id="IPR014018">
    <property type="entry name" value="SecA_motor_DEAD"/>
</dbReference>
<dbReference type="InterPro" id="IPR011130">
    <property type="entry name" value="SecA_preprotein_X-link_dom"/>
</dbReference>
<dbReference type="GO" id="GO:0005524">
    <property type="term" value="F:ATP binding"/>
    <property type="evidence" value="ECO:0007669"/>
    <property type="project" value="UniProtKB-KW"/>
</dbReference>
<dbReference type="Pfam" id="PF07517">
    <property type="entry name" value="SecA_DEAD"/>
    <property type="match status" value="1"/>
</dbReference>
<dbReference type="Proteomes" id="UP000585474">
    <property type="component" value="Unassembled WGS sequence"/>
</dbReference>
<dbReference type="PROSITE" id="PS51196">
    <property type="entry name" value="SECA_MOTOR_DEAD"/>
    <property type="match status" value="1"/>
</dbReference>
<evidence type="ECO:0000313" key="13">
    <source>
        <dbReference type="Proteomes" id="UP000585474"/>
    </source>
</evidence>
<dbReference type="EMBL" id="BJWL01000004">
    <property type="protein sequence ID" value="GFY85559.1"/>
    <property type="molecule type" value="Genomic_DNA"/>
</dbReference>
<keyword evidence="3" id="KW-0547">Nucleotide-binding</keyword>
<comment type="catalytic activity">
    <reaction evidence="9">
        <text>ATP + H2O + chloroplast-proteinSide 1 = ADP + phosphate + chloroplast-proteinSide 2.</text>
        <dbReference type="EC" id="7.4.2.4"/>
    </reaction>
</comment>
<organism evidence="12 13">
    <name type="scientific">Actinidia rufa</name>
    <dbReference type="NCBI Taxonomy" id="165716"/>
    <lineage>
        <taxon>Eukaryota</taxon>
        <taxon>Viridiplantae</taxon>
        <taxon>Streptophyta</taxon>
        <taxon>Embryophyta</taxon>
        <taxon>Tracheophyta</taxon>
        <taxon>Spermatophyta</taxon>
        <taxon>Magnoliopsida</taxon>
        <taxon>eudicotyledons</taxon>
        <taxon>Gunneridae</taxon>
        <taxon>Pentapetalae</taxon>
        <taxon>asterids</taxon>
        <taxon>Ericales</taxon>
        <taxon>Actinidiaceae</taxon>
        <taxon>Actinidia</taxon>
    </lineage>
</organism>
<gene>
    <name evidence="12" type="ORF">Acr_04g0002970</name>
</gene>
<evidence type="ECO:0000259" key="11">
    <source>
        <dbReference type="PROSITE" id="PS51196"/>
    </source>
</evidence>
<name>A0A7J0EI35_9ERIC</name>
<dbReference type="GO" id="GO:0016020">
    <property type="term" value="C:membrane"/>
    <property type="evidence" value="ECO:0007669"/>
    <property type="project" value="InterPro"/>
</dbReference>
<dbReference type="AlphaFoldDB" id="A0A7J0EI35"/>
<keyword evidence="4" id="KW-0067">ATP-binding</keyword>
<dbReference type="Gene3D" id="3.40.50.300">
    <property type="entry name" value="P-loop containing nucleotide triphosphate hydrolases"/>
    <property type="match status" value="3"/>
</dbReference>
<dbReference type="GO" id="GO:0017038">
    <property type="term" value="P:protein import"/>
    <property type="evidence" value="ECO:0007669"/>
    <property type="project" value="InterPro"/>
</dbReference>
<dbReference type="PANTHER" id="PTHR30612:SF11">
    <property type="entry name" value="PROTEIN TRANSLOCASE SUBUNIT SECA2, CHLOROPLASTIC"/>
    <property type="match status" value="1"/>
</dbReference>
<dbReference type="InterPro" id="IPR011115">
    <property type="entry name" value="SecA_DEAD"/>
</dbReference>
<evidence type="ECO:0000256" key="7">
    <source>
        <dbReference type="ARBA" id="ARBA00023010"/>
    </source>
</evidence>
<reference evidence="12 13" key="1">
    <citation type="submission" date="2019-07" db="EMBL/GenBank/DDBJ databases">
        <title>De Novo Assembly of kiwifruit Actinidia rufa.</title>
        <authorList>
            <person name="Sugita-Konishi S."/>
            <person name="Sato K."/>
            <person name="Mori E."/>
            <person name="Abe Y."/>
            <person name="Kisaki G."/>
            <person name="Hamano K."/>
            <person name="Suezawa K."/>
            <person name="Otani M."/>
            <person name="Fukuda T."/>
            <person name="Manabe T."/>
            <person name="Gomi K."/>
            <person name="Tabuchi M."/>
            <person name="Akimitsu K."/>
            <person name="Kataoka I."/>
        </authorList>
    </citation>
    <scope>NUCLEOTIDE SEQUENCE [LARGE SCALE GENOMIC DNA]</scope>
    <source>
        <strain evidence="13">cv. Fuchu</strain>
    </source>
</reference>
<keyword evidence="5" id="KW-0653">Protein transport</keyword>
<dbReference type="PANTHER" id="PTHR30612">
    <property type="entry name" value="SECA INNER MEMBRANE COMPONENT OF SEC PROTEIN SECRETION SYSTEM"/>
    <property type="match status" value="1"/>
</dbReference>
<evidence type="ECO:0000256" key="4">
    <source>
        <dbReference type="ARBA" id="ARBA00022840"/>
    </source>
</evidence>
<feature type="region of interest" description="Disordered" evidence="10">
    <location>
        <begin position="708"/>
        <end position="740"/>
    </location>
</feature>
<evidence type="ECO:0000256" key="1">
    <source>
        <dbReference type="ARBA" id="ARBA00012047"/>
    </source>
</evidence>